<dbReference type="Proteomes" id="UP000367750">
    <property type="component" value="Unassembled WGS sequence"/>
</dbReference>
<dbReference type="PANTHER" id="PTHR10457">
    <property type="entry name" value="MEVALONATE KINASE/GALACTOKINASE"/>
    <property type="match status" value="1"/>
</dbReference>
<dbReference type="EMBL" id="VYKK01000026">
    <property type="protein sequence ID" value="KAA8998797.1"/>
    <property type="molecule type" value="Genomic_DNA"/>
</dbReference>
<name>A0A5J5FY34_9BACL</name>
<dbReference type="GO" id="GO:0005524">
    <property type="term" value="F:ATP binding"/>
    <property type="evidence" value="ECO:0007669"/>
    <property type="project" value="UniProtKB-KW"/>
</dbReference>
<dbReference type="PANTHER" id="PTHR10457:SF7">
    <property type="entry name" value="GALACTOKINASE-RELATED"/>
    <property type="match status" value="1"/>
</dbReference>
<feature type="domain" description="GHMP kinase N-terminal" evidence="5">
    <location>
        <begin position="129"/>
        <end position="216"/>
    </location>
</feature>
<feature type="domain" description="Galactokinase N-terminal" evidence="6">
    <location>
        <begin position="44"/>
        <end position="92"/>
    </location>
</feature>
<evidence type="ECO:0000313" key="7">
    <source>
        <dbReference type="EMBL" id="KAA8998797.1"/>
    </source>
</evidence>
<evidence type="ECO:0000313" key="8">
    <source>
        <dbReference type="Proteomes" id="UP000367750"/>
    </source>
</evidence>
<evidence type="ECO:0000256" key="2">
    <source>
        <dbReference type="ARBA" id="ARBA00022741"/>
    </source>
</evidence>
<evidence type="ECO:0000259" key="5">
    <source>
        <dbReference type="Pfam" id="PF00288"/>
    </source>
</evidence>
<keyword evidence="2" id="KW-0547">Nucleotide-binding</keyword>
<dbReference type="InterPro" id="IPR006204">
    <property type="entry name" value="GHMP_kinase_N_dom"/>
</dbReference>
<dbReference type="RefSeq" id="WP_150459327.1">
    <property type="nucleotide sequence ID" value="NZ_VYKK01000026.1"/>
</dbReference>
<gene>
    <name evidence="7" type="ORF">F4V43_16350</name>
</gene>
<dbReference type="Pfam" id="PF00288">
    <property type="entry name" value="GHMP_kinases_N"/>
    <property type="match status" value="1"/>
</dbReference>
<dbReference type="InterPro" id="IPR036554">
    <property type="entry name" value="GHMP_kinase_C_sf"/>
</dbReference>
<dbReference type="InterPro" id="IPR019539">
    <property type="entry name" value="GalKase_N"/>
</dbReference>
<dbReference type="Gene3D" id="3.30.230.10">
    <property type="match status" value="1"/>
</dbReference>
<dbReference type="GO" id="GO:0005829">
    <property type="term" value="C:cytosol"/>
    <property type="evidence" value="ECO:0007669"/>
    <property type="project" value="TreeGrafter"/>
</dbReference>
<comment type="similarity">
    <text evidence="1">Belongs to the GHMP kinase family. GalK subfamily.</text>
</comment>
<sequence>MPSLEQTSALLESKAFTALLEEMYGQDPEVTKAQRARYAGLLDEYASRFGESDVFLFSSPGRTEISGNHTDHNLGKIVAASINMDCIGVASRRSDGKVGIVSLDYNEDFTIDLANRADVPGASGTYTLVLGILEGFEKKGFRIGGFNVCLTSDVISAAGVSSSASFEMLICAIVNSFYNEGALSVVDCAKIGQYAENHKWDKQSGLLDQMACGHGGLISIDFRDAANPAISSVDFQAINRDYTLLIVPTGGNHADLSAEYSSIPSEMKAVAGVLGAKVLGELREEDVLARIPEIREKAGDRALMRALHFFEENKRVEGMIGALAEGDAQAFLRLITESGNSSWKWLQNIYASSAPDEQGVSVHLALTELFLRNHGGVGATRVHGGGFAGVILTVLPHALVEEYKAYLASFGMNQTYTIRMRPYGSVNLNGLLKD</sequence>
<comment type="caution">
    <text evidence="7">The sequence shown here is derived from an EMBL/GenBank/DDBJ whole genome shotgun (WGS) entry which is preliminary data.</text>
</comment>
<evidence type="ECO:0000256" key="1">
    <source>
        <dbReference type="ARBA" id="ARBA00006566"/>
    </source>
</evidence>
<dbReference type="PIRSF" id="PIRSF000530">
    <property type="entry name" value="Galactokinase"/>
    <property type="match status" value="1"/>
</dbReference>
<keyword evidence="3 7" id="KW-0418">Kinase</keyword>
<accession>A0A5J5FY34</accession>
<dbReference type="GO" id="GO:0006012">
    <property type="term" value="P:galactose metabolic process"/>
    <property type="evidence" value="ECO:0007669"/>
    <property type="project" value="InterPro"/>
</dbReference>
<organism evidence="7 8">
    <name type="scientific">Paenibacillus spiritus</name>
    <dbReference type="NCBI Taxonomy" id="2496557"/>
    <lineage>
        <taxon>Bacteria</taxon>
        <taxon>Bacillati</taxon>
        <taxon>Bacillota</taxon>
        <taxon>Bacilli</taxon>
        <taxon>Bacillales</taxon>
        <taxon>Paenibacillaceae</taxon>
        <taxon>Paenibacillus</taxon>
    </lineage>
</organism>
<dbReference type="InterPro" id="IPR020568">
    <property type="entry name" value="Ribosomal_Su5_D2-typ_SF"/>
</dbReference>
<dbReference type="InterPro" id="IPR006206">
    <property type="entry name" value="Mevalonate/galactokinase"/>
</dbReference>
<keyword evidence="4" id="KW-0067">ATP-binding</keyword>
<dbReference type="OrthoDB" id="250531at2"/>
<reference evidence="7 8" key="1">
    <citation type="submission" date="2019-09" db="EMBL/GenBank/DDBJ databases">
        <title>Bacillus ochoae sp. nov., Paenibacillus whitsoniae sp. nov., Paenibacillus spiritus sp. nov. Isolated from the Mars Exploration Rover during spacecraft assembly.</title>
        <authorList>
            <person name="Seuylemezian A."/>
            <person name="Vaishampayan P."/>
        </authorList>
    </citation>
    <scope>NUCLEOTIDE SEQUENCE [LARGE SCALE GENOMIC DNA]</scope>
    <source>
        <strain evidence="7 8">MER_111</strain>
    </source>
</reference>
<dbReference type="InterPro" id="IPR000705">
    <property type="entry name" value="Galactokinase"/>
</dbReference>
<dbReference type="GO" id="GO:0004335">
    <property type="term" value="F:galactokinase activity"/>
    <property type="evidence" value="ECO:0007669"/>
    <property type="project" value="InterPro"/>
</dbReference>
<dbReference type="Gene3D" id="3.30.70.890">
    <property type="entry name" value="GHMP kinase, C-terminal domain"/>
    <property type="match status" value="1"/>
</dbReference>
<proteinExistence type="inferred from homology"/>
<evidence type="ECO:0000256" key="3">
    <source>
        <dbReference type="ARBA" id="ARBA00022777"/>
    </source>
</evidence>
<evidence type="ECO:0000256" key="4">
    <source>
        <dbReference type="ARBA" id="ARBA00022840"/>
    </source>
</evidence>
<dbReference type="PRINTS" id="PR00473">
    <property type="entry name" value="GALCTOKINASE"/>
</dbReference>
<dbReference type="PRINTS" id="PR00959">
    <property type="entry name" value="MEVGALKINASE"/>
</dbReference>
<dbReference type="SUPFAM" id="SSF54211">
    <property type="entry name" value="Ribosomal protein S5 domain 2-like"/>
    <property type="match status" value="1"/>
</dbReference>
<dbReference type="InterPro" id="IPR014721">
    <property type="entry name" value="Ribsml_uS5_D2-typ_fold_subgr"/>
</dbReference>
<dbReference type="SUPFAM" id="SSF55060">
    <property type="entry name" value="GHMP Kinase, C-terminal domain"/>
    <property type="match status" value="1"/>
</dbReference>
<evidence type="ECO:0000259" key="6">
    <source>
        <dbReference type="Pfam" id="PF10509"/>
    </source>
</evidence>
<keyword evidence="8" id="KW-1185">Reference proteome</keyword>
<protein>
    <submittedName>
        <fullName evidence="7">Galactokinase</fullName>
    </submittedName>
</protein>
<dbReference type="AlphaFoldDB" id="A0A5J5FY34"/>
<dbReference type="Pfam" id="PF10509">
    <property type="entry name" value="GalKase_gal_bdg"/>
    <property type="match status" value="1"/>
</dbReference>
<keyword evidence="3 7" id="KW-0808">Transferase</keyword>